<feature type="region of interest" description="Disordered" evidence="1">
    <location>
        <begin position="1"/>
        <end position="22"/>
    </location>
</feature>
<organism evidence="3 4">
    <name type="scientific">Dictyobacter alpinus</name>
    <dbReference type="NCBI Taxonomy" id="2014873"/>
    <lineage>
        <taxon>Bacteria</taxon>
        <taxon>Bacillati</taxon>
        <taxon>Chloroflexota</taxon>
        <taxon>Ktedonobacteria</taxon>
        <taxon>Ktedonobacterales</taxon>
        <taxon>Dictyobacteraceae</taxon>
        <taxon>Dictyobacter</taxon>
    </lineage>
</organism>
<proteinExistence type="predicted"/>
<keyword evidence="4" id="KW-1185">Reference proteome</keyword>
<gene>
    <name evidence="3" type="ORF">KDA_39740</name>
</gene>
<dbReference type="EMBL" id="BIFT01000001">
    <property type="protein sequence ID" value="GCE28490.1"/>
    <property type="molecule type" value="Genomic_DNA"/>
</dbReference>
<accession>A0A402BB32</accession>
<feature type="transmembrane region" description="Helical" evidence="2">
    <location>
        <begin position="129"/>
        <end position="148"/>
    </location>
</feature>
<keyword evidence="2" id="KW-0472">Membrane</keyword>
<feature type="transmembrane region" description="Helical" evidence="2">
    <location>
        <begin position="63"/>
        <end position="87"/>
    </location>
</feature>
<evidence type="ECO:0000256" key="2">
    <source>
        <dbReference type="SAM" id="Phobius"/>
    </source>
</evidence>
<name>A0A402BB32_9CHLR</name>
<evidence type="ECO:0000313" key="3">
    <source>
        <dbReference type="EMBL" id="GCE28490.1"/>
    </source>
</evidence>
<dbReference type="RefSeq" id="WP_126628702.1">
    <property type="nucleotide sequence ID" value="NZ_BIFT01000001.1"/>
</dbReference>
<keyword evidence="2" id="KW-1133">Transmembrane helix</keyword>
<sequence>MEQDTFEQHPNTTTLPVRQSGAMGGTTPMFFARHTQRWRSSAAGMCILSELIHLWLLPGQYEIFIGYGIIFLLITMVQGFIGVHLFFEPRRRLLTFGLWVNAFIVVLYGFTHSIGVPVGLAFLPLPIDGWGVVAAITSLLIAVVLWFLRRKMPRIKRARRKKNI</sequence>
<comment type="caution">
    <text evidence="3">The sequence shown here is derived from an EMBL/GenBank/DDBJ whole genome shotgun (WGS) entry which is preliminary data.</text>
</comment>
<dbReference type="OrthoDB" id="162135at2"/>
<reference evidence="4" key="1">
    <citation type="submission" date="2018-12" db="EMBL/GenBank/DDBJ databases">
        <title>Tengunoibacter tsumagoiensis gen. nov., sp. nov., Dictyobacter kobayashii sp. nov., D. alpinus sp. nov., and D. joshuensis sp. nov. and description of Dictyobacteraceae fam. nov. within the order Ktedonobacterales isolated from Tengu-no-mugimeshi.</title>
        <authorList>
            <person name="Wang C.M."/>
            <person name="Zheng Y."/>
            <person name="Sakai Y."/>
            <person name="Toyoda A."/>
            <person name="Minakuchi Y."/>
            <person name="Abe K."/>
            <person name="Yokota A."/>
            <person name="Yabe S."/>
        </authorList>
    </citation>
    <scope>NUCLEOTIDE SEQUENCE [LARGE SCALE GENOMIC DNA]</scope>
    <source>
        <strain evidence="4">Uno16</strain>
    </source>
</reference>
<keyword evidence="2" id="KW-0812">Transmembrane</keyword>
<feature type="transmembrane region" description="Helical" evidence="2">
    <location>
        <begin position="99"/>
        <end position="123"/>
    </location>
</feature>
<evidence type="ECO:0000313" key="4">
    <source>
        <dbReference type="Proteomes" id="UP000287171"/>
    </source>
</evidence>
<dbReference type="Proteomes" id="UP000287171">
    <property type="component" value="Unassembled WGS sequence"/>
</dbReference>
<evidence type="ECO:0000256" key="1">
    <source>
        <dbReference type="SAM" id="MobiDB-lite"/>
    </source>
</evidence>
<protein>
    <submittedName>
        <fullName evidence="3">Uncharacterized protein</fullName>
    </submittedName>
</protein>
<feature type="compositionally biased region" description="Polar residues" evidence="1">
    <location>
        <begin position="8"/>
        <end position="17"/>
    </location>
</feature>
<dbReference type="AlphaFoldDB" id="A0A402BB32"/>